<dbReference type="RefSeq" id="WP_329505178.1">
    <property type="nucleotide sequence ID" value="NZ_JAYWVC010000007.1"/>
</dbReference>
<name>A0ABU7FAJ6_9ACTN</name>
<comment type="caution">
    <text evidence="1">The sequence shown here is derived from an EMBL/GenBank/DDBJ whole genome shotgun (WGS) entry which is preliminary data.</text>
</comment>
<organism evidence="1 2">
    <name type="scientific">Streptomyces chiangmaiensis</name>
    <dbReference type="NCBI Taxonomy" id="766497"/>
    <lineage>
        <taxon>Bacteria</taxon>
        <taxon>Bacillati</taxon>
        <taxon>Actinomycetota</taxon>
        <taxon>Actinomycetes</taxon>
        <taxon>Kitasatosporales</taxon>
        <taxon>Streptomycetaceae</taxon>
        <taxon>Streptomyces</taxon>
    </lineage>
</organism>
<evidence type="ECO:0000313" key="1">
    <source>
        <dbReference type="EMBL" id="MED7821205.1"/>
    </source>
</evidence>
<protein>
    <recommendedName>
        <fullName evidence="3">Class I SAM-dependent methyltransferase</fullName>
    </recommendedName>
</protein>
<proteinExistence type="predicted"/>
<dbReference type="EMBL" id="JAYWVC010000007">
    <property type="protein sequence ID" value="MED7821205.1"/>
    <property type="molecule type" value="Genomic_DNA"/>
</dbReference>
<evidence type="ECO:0008006" key="3">
    <source>
        <dbReference type="Google" id="ProtNLM"/>
    </source>
</evidence>
<dbReference type="Proteomes" id="UP001333996">
    <property type="component" value="Unassembled WGS sequence"/>
</dbReference>
<dbReference type="Gene3D" id="3.40.50.150">
    <property type="entry name" value="Vaccinia Virus protein VP39"/>
    <property type="match status" value="1"/>
</dbReference>
<keyword evidence="2" id="KW-1185">Reference proteome</keyword>
<reference evidence="1" key="1">
    <citation type="submission" date="2024-01" db="EMBL/GenBank/DDBJ databases">
        <title>First draft genome sequence data of TA4-1, the type strain of Gram-positive actinobacterium Streptomyces chiangmaiensis.</title>
        <authorList>
            <person name="Yasawong M."/>
            <person name="Nantapong N."/>
        </authorList>
    </citation>
    <scope>NUCLEOTIDE SEQUENCE</scope>
    <source>
        <strain evidence="1">TA4-1</strain>
    </source>
</reference>
<dbReference type="InterPro" id="IPR029063">
    <property type="entry name" value="SAM-dependent_MTases_sf"/>
</dbReference>
<evidence type="ECO:0000313" key="2">
    <source>
        <dbReference type="Proteomes" id="UP001333996"/>
    </source>
</evidence>
<accession>A0ABU7FAJ6</accession>
<gene>
    <name evidence="1" type="ORF">VXC91_04200</name>
</gene>
<sequence>MALPKPVDQAAGGLDDADILVDVGAGFTELDFFLRNEYGWRGRYVPLDAWVDGTFDFSTWRPARPVGWYAALEVLEHLQDPEDLIRRMKESALKGFVVTTPNSNVVDVLAQDPTHVTALDEDTLRKWGLATSLHNFYGQYQDGICGLWRKD</sequence>